<gene>
    <name evidence="10" type="ORF">M427DRAFT_97202</name>
</gene>
<dbReference type="Gene3D" id="3.40.20.10">
    <property type="entry name" value="Severin"/>
    <property type="match status" value="1"/>
</dbReference>
<dbReference type="GO" id="GO:0090110">
    <property type="term" value="P:COPII-coated vesicle cargo loading"/>
    <property type="evidence" value="ECO:0007669"/>
    <property type="project" value="TreeGrafter"/>
</dbReference>
<dbReference type="InterPro" id="IPR036174">
    <property type="entry name" value="Znf_Sec23_Sec24_sf"/>
</dbReference>
<evidence type="ECO:0000259" key="5">
    <source>
        <dbReference type="Pfam" id="PF00626"/>
    </source>
</evidence>
<dbReference type="SUPFAM" id="SSF82754">
    <property type="entry name" value="C-terminal, gelsolin-like domain of Sec23/24"/>
    <property type="match status" value="1"/>
</dbReference>
<feature type="compositionally biased region" description="Pro residues" evidence="4">
    <location>
        <begin position="63"/>
        <end position="72"/>
    </location>
</feature>
<evidence type="ECO:0008006" key="12">
    <source>
        <dbReference type="Google" id="ProtNLM"/>
    </source>
</evidence>
<dbReference type="InterPro" id="IPR036465">
    <property type="entry name" value="vWFA_dom_sf"/>
</dbReference>
<feature type="compositionally biased region" description="Low complexity" evidence="4">
    <location>
        <begin position="9"/>
        <end position="37"/>
    </location>
</feature>
<keyword evidence="3" id="KW-0653">Protein transport</keyword>
<reference evidence="10 11" key="1">
    <citation type="journal article" date="2015" name="Genome Biol. Evol.">
        <title>Phylogenomic analyses indicate that early fungi evolved digesting cell walls of algal ancestors of land plants.</title>
        <authorList>
            <person name="Chang Y."/>
            <person name="Wang S."/>
            <person name="Sekimoto S."/>
            <person name="Aerts A.L."/>
            <person name="Choi C."/>
            <person name="Clum A."/>
            <person name="LaButti K.M."/>
            <person name="Lindquist E.A."/>
            <person name="Yee Ngan C."/>
            <person name="Ohm R.A."/>
            <person name="Salamov A.A."/>
            <person name="Grigoriev I.V."/>
            <person name="Spatafora J.W."/>
            <person name="Berbee M.L."/>
        </authorList>
    </citation>
    <scope>NUCLEOTIDE SEQUENCE [LARGE SCALE GENOMIC DNA]</scope>
    <source>
        <strain evidence="10 11">JEL478</strain>
    </source>
</reference>
<feature type="compositionally biased region" description="Pro residues" evidence="4">
    <location>
        <begin position="122"/>
        <end position="176"/>
    </location>
</feature>
<dbReference type="GO" id="GO:0006886">
    <property type="term" value="P:intracellular protein transport"/>
    <property type="evidence" value="ECO:0007669"/>
    <property type="project" value="InterPro"/>
</dbReference>
<dbReference type="Pfam" id="PF00626">
    <property type="entry name" value="Gelsolin"/>
    <property type="match status" value="1"/>
</dbReference>
<accession>A0A139AJW4</accession>
<keyword evidence="11" id="KW-1185">Reference proteome</keyword>
<evidence type="ECO:0000256" key="2">
    <source>
        <dbReference type="ARBA" id="ARBA00022448"/>
    </source>
</evidence>
<proteinExistence type="inferred from homology"/>
<feature type="domain" description="Sec23/Sec24 trunk" evidence="7">
    <location>
        <begin position="440"/>
        <end position="674"/>
    </location>
</feature>
<feature type="compositionally biased region" description="Pro residues" evidence="4">
    <location>
        <begin position="232"/>
        <end position="250"/>
    </location>
</feature>
<evidence type="ECO:0000313" key="11">
    <source>
        <dbReference type="Proteomes" id="UP000070544"/>
    </source>
</evidence>
<evidence type="ECO:0000259" key="7">
    <source>
        <dbReference type="Pfam" id="PF04811"/>
    </source>
</evidence>
<feature type="domain" description="Zinc finger Sec23/Sec24-type" evidence="6">
    <location>
        <begin position="365"/>
        <end position="403"/>
    </location>
</feature>
<keyword evidence="2" id="KW-0813">Transport</keyword>
<evidence type="ECO:0000256" key="1">
    <source>
        <dbReference type="ARBA" id="ARBA00008334"/>
    </source>
</evidence>
<evidence type="ECO:0000259" key="8">
    <source>
        <dbReference type="Pfam" id="PF04815"/>
    </source>
</evidence>
<evidence type="ECO:0000259" key="6">
    <source>
        <dbReference type="Pfam" id="PF04810"/>
    </source>
</evidence>
<dbReference type="SUPFAM" id="SSF81811">
    <property type="entry name" value="Helical domain of Sec23/24"/>
    <property type="match status" value="1"/>
</dbReference>
<dbReference type="InterPro" id="IPR006895">
    <property type="entry name" value="Znf_Sec23_Sec24"/>
</dbReference>
<sequence length="1037" mass="113091">MLPHAGNRPPLAQQDTQQQYPQHQQFQSQQQPQFNPQHTHMQHHTSNQNMQQMPGVPLMPGVPGMPAPPGPGMLPGAPMSQLANGMSSMSLSPNSHPRGKRVYPQQQGAQPAVPGPVGGRPSPSPQPFNPSPAPSPQPHHYPPQQPHQPGFPPQPGRPAPAPAPFPPSQSVPPIPGYPQQQQQSQHQPNVNPQYQPPNPQGFPYPPRPPFPGPFPAGGPPPVPSLDSLQPRTTPPSVHPLAPRQPVPGTPGTPGAPGAPPARQRIDPNQIPSPVAVHEADQQAHAEGVWLTSTRQAPPLVSTECRIVDDGNSSPRLLRLTTANIPSTPDLSTLSQIPIALLIQPLADPGPGEDPVPLTGSEDVGPERCNRCHAYVNPFVVFLDGGRRWLCNICGHSNPVSDNYFSNLDMHGRRLDLAQRPELTHGTVEFVATKEYALRPPAPLHIVFAIDVSYTSVQSGHLARACEAVRAALPGVQRGCRVGVVTYDKAVQFYNMKPELEGPQMLVVSDVHDVFVPINEGFLGDVDEARTNLETLLDTLPTMFETTRTTESVLGAAVQAVDMALAAVGGRLLIFQSSLANAGPGALSVREDTKLLGTDQEKTMFQSQDVPLWKKLGTSLVNHGVCVDMWVVPGGYVDLATIGTLAALTGGSTYYYQGFDYGRDGPKFVNDVRKSVEGNFGYDAVLRVRCSTGLRTTDHFGNFNMSNSTDVQLAGVSPRTSLAVAVQYDSKLDEKADAFFQVAMLYTTAGGNRRIRILNAAVPVTSQIGNVFRYADMDTTVNYLMKTSATQAVASSLRSVREALTDRCVKILASYRKNCASSTQPGQLILPESYKLYPLYNLSLLKMKAFRGGPDLPSDVRVYHLRLVKGMPVTTSVPFIYPRIFALHDVGPLDESEPFELSRHILPPRVRASYERMDPAGLYLVENGQAILLWIGRQAPPEILRSLFGVDAHEKIDVMMRSMPELDNALSVRVRTIVGYLQSQRTSYMQLQLVRQQADPLLEVELSNMLAEDKSFDGMNYVDYLTHVHRLIQTELAG</sequence>
<feature type="compositionally biased region" description="Pro residues" evidence="4">
    <location>
        <begin position="194"/>
        <end position="223"/>
    </location>
</feature>
<dbReference type="InterPro" id="IPR036175">
    <property type="entry name" value="Sec23/24_helical_dom_sf"/>
</dbReference>
<name>A0A139AJW4_GONPJ</name>
<dbReference type="SUPFAM" id="SSF81995">
    <property type="entry name" value="beta-sandwich domain of Sec23/24"/>
    <property type="match status" value="1"/>
</dbReference>
<dbReference type="Pfam" id="PF04815">
    <property type="entry name" value="Sec23_helical"/>
    <property type="match status" value="1"/>
</dbReference>
<dbReference type="EMBL" id="KQ965748">
    <property type="protein sequence ID" value="KXS17082.1"/>
    <property type="molecule type" value="Genomic_DNA"/>
</dbReference>
<dbReference type="PANTHER" id="PTHR13803:SF4">
    <property type="entry name" value="SECRETORY 24CD, ISOFORM C"/>
    <property type="match status" value="1"/>
</dbReference>
<dbReference type="InterPro" id="IPR012990">
    <property type="entry name" value="Beta-sandwich_Sec23_24"/>
</dbReference>
<dbReference type="GO" id="GO:0000149">
    <property type="term" value="F:SNARE binding"/>
    <property type="evidence" value="ECO:0007669"/>
    <property type="project" value="TreeGrafter"/>
</dbReference>
<feature type="domain" description="Sec23/Sec24 beta-sandwich" evidence="9">
    <location>
        <begin position="680"/>
        <end position="764"/>
    </location>
</feature>
<evidence type="ECO:0000256" key="4">
    <source>
        <dbReference type="SAM" id="MobiDB-lite"/>
    </source>
</evidence>
<feature type="compositionally biased region" description="Polar residues" evidence="4">
    <location>
        <begin position="81"/>
        <end position="95"/>
    </location>
</feature>
<feature type="domain" description="Gelsolin-like" evidence="5">
    <location>
        <begin position="903"/>
        <end position="974"/>
    </location>
</feature>
<dbReference type="Pfam" id="PF04811">
    <property type="entry name" value="Sec23_trunk"/>
    <property type="match status" value="1"/>
</dbReference>
<dbReference type="SUPFAM" id="SSF53300">
    <property type="entry name" value="vWA-like"/>
    <property type="match status" value="1"/>
</dbReference>
<feature type="region of interest" description="Disordered" evidence="4">
    <location>
        <begin position="1"/>
        <end position="268"/>
    </location>
</feature>
<dbReference type="PANTHER" id="PTHR13803">
    <property type="entry name" value="SEC24-RELATED PROTEIN"/>
    <property type="match status" value="1"/>
</dbReference>
<dbReference type="GO" id="GO:0008270">
    <property type="term" value="F:zinc ion binding"/>
    <property type="evidence" value="ECO:0007669"/>
    <property type="project" value="InterPro"/>
</dbReference>
<dbReference type="SUPFAM" id="SSF82919">
    <property type="entry name" value="Zn-finger domain of Sec23/24"/>
    <property type="match status" value="1"/>
</dbReference>
<dbReference type="InterPro" id="IPR036180">
    <property type="entry name" value="Gelsolin-like_dom_sf"/>
</dbReference>
<dbReference type="STRING" id="1344416.A0A139AJW4"/>
<dbReference type="Gene3D" id="2.30.30.380">
    <property type="entry name" value="Zn-finger domain of Sec23/24"/>
    <property type="match status" value="1"/>
</dbReference>
<dbReference type="Gene3D" id="1.20.120.730">
    <property type="entry name" value="Sec23/Sec24 helical domain"/>
    <property type="match status" value="1"/>
</dbReference>
<dbReference type="InterPro" id="IPR050550">
    <property type="entry name" value="SEC23_SEC24_subfamily"/>
</dbReference>
<protein>
    <recommendedName>
        <fullName evidence="12">Beta-sandwich domain of Sec23/24</fullName>
    </recommendedName>
</protein>
<organism evidence="10 11">
    <name type="scientific">Gonapodya prolifera (strain JEL478)</name>
    <name type="common">Monoblepharis prolifera</name>
    <dbReference type="NCBI Taxonomy" id="1344416"/>
    <lineage>
        <taxon>Eukaryota</taxon>
        <taxon>Fungi</taxon>
        <taxon>Fungi incertae sedis</taxon>
        <taxon>Chytridiomycota</taxon>
        <taxon>Chytridiomycota incertae sedis</taxon>
        <taxon>Monoblepharidomycetes</taxon>
        <taxon>Monoblepharidales</taxon>
        <taxon>Gonapodyaceae</taxon>
        <taxon>Gonapodya</taxon>
    </lineage>
</organism>
<dbReference type="Gene3D" id="3.40.50.410">
    <property type="entry name" value="von Willebrand factor, type A domain"/>
    <property type="match status" value="1"/>
</dbReference>
<dbReference type="AlphaFoldDB" id="A0A139AJW4"/>
<dbReference type="OrthoDB" id="49016at2759"/>
<dbReference type="InterPro" id="IPR007123">
    <property type="entry name" value="Gelsolin-like_dom"/>
</dbReference>
<dbReference type="OMA" id="INPFMTF"/>
<dbReference type="Gene3D" id="2.60.40.1670">
    <property type="entry name" value="beta-sandwich domain of Sec23/24"/>
    <property type="match status" value="1"/>
</dbReference>
<dbReference type="InterPro" id="IPR029006">
    <property type="entry name" value="ADF-H/Gelsolin-like_dom_sf"/>
</dbReference>
<evidence type="ECO:0000313" key="10">
    <source>
        <dbReference type="EMBL" id="KXS17082.1"/>
    </source>
</evidence>
<feature type="domain" description="Sec23/Sec24 helical" evidence="8">
    <location>
        <begin position="775"/>
        <end position="876"/>
    </location>
</feature>
<evidence type="ECO:0000256" key="3">
    <source>
        <dbReference type="ARBA" id="ARBA00022927"/>
    </source>
</evidence>
<dbReference type="InterPro" id="IPR006900">
    <property type="entry name" value="Sec23/24_helical_dom"/>
</dbReference>
<feature type="compositionally biased region" description="Low complexity" evidence="4">
    <location>
        <begin position="177"/>
        <end position="193"/>
    </location>
</feature>
<evidence type="ECO:0000259" key="9">
    <source>
        <dbReference type="Pfam" id="PF08033"/>
    </source>
</evidence>
<comment type="similarity">
    <text evidence="1">Belongs to the SEC23/SEC24 family. SEC24 subfamily.</text>
</comment>
<dbReference type="PRINTS" id="PR01217">
    <property type="entry name" value="PRICHEXTENSN"/>
</dbReference>
<dbReference type="Proteomes" id="UP000070544">
    <property type="component" value="Unassembled WGS sequence"/>
</dbReference>
<feature type="compositionally biased region" description="Low complexity" evidence="4">
    <location>
        <begin position="53"/>
        <end position="62"/>
    </location>
</feature>
<dbReference type="InterPro" id="IPR006896">
    <property type="entry name" value="Sec23/24_trunk_dom"/>
</dbReference>
<dbReference type="Pfam" id="PF08033">
    <property type="entry name" value="Sec23_BS"/>
    <property type="match status" value="1"/>
</dbReference>
<dbReference type="Pfam" id="PF04810">
    <property type="entry name" value="zf-Sec23_Sec24"/>
    <property type="match status" value="1"/>
</dbReference>
<dbReference type="GO" id="GO:0070971">
    <property type="term" value="C:endoplasmic reticulum exit site"/>
    <property type="evidence" value="ECO:0007669"/>
    <property type="project" value="TreeGrafter"/>
</dbReference>
<dbReference type="GO" id="GO:0030127">
    <property type="term" value="C:COPII vesicle coat"/>
    <property type="evidence" value="ECO:0007669"/>
    <property type="project" value="InterPro"/>
</dbReference>